<comment type="similarity">
    <text evidence="1">Belongs to the MEMO1 family.</text>
</comment>
<reference evidence="3 4" key="1">
    <citation type="submission" date="2013-11" db="EMBL/GenBank/DDBJ databases">
        <title>Opisthorchis viverrini - life in the bile duct.</title>
        <authorList>
            <person name="Young N.D."/>
            <person name="Nagarajan N."/>
            <person name="Lin S.J."/>
            <person name="Korhonen P.K."/>
            <person name="Jex A.R."/>
            <person name="Hall R.S."/>
            <person name="Safavi-Hemami H."/>
            <person name="Kaewkong W."/>
            <person name="Bertrand D."/>
            <person name="Gao S."/>
            <person name="Seet Q."/>
            <person name="Wongkham S."/>
            <person name="Teh B.T."/>
            <person name="Wongkham C."/>
            <person name="Intapan P.M."/>
            <person name="Maleewong W."/>
            <person name="Yang X."/>
            <person name="Hu M."/>
            <person name="Wang Z."/>
            <person name="Hofmann A."/>
            <person name="Sternberg P.W."/>
            <person name="Tan P."/>
            <person name="Wang J."/>
            <person name="Gasser R.B."/>
        </authorList>
    </citation>
    <scope>NUCLEOTIDE SEQUENCE [LARGE SCALE GENOMIC DNA]</scope>
</reference>
<dbReference type="Proteomes" id="UP000054324">
    <property type="component" value="Unassembled WGS sequence"/>
</dbReference>
<dbReference type="Gene3D" id="3.40.830.10">
    <property type="entry name" value="LigB-like"/>
    <property type="match status" value="1"/>
</dbReference>
<name>A0A075A8E0_OPIVI</name>
<evidence type="ECO:0000256" key="2">
    <source>
        <dbReference type="SAM" id="MobiDB-lite"/>
    </source>
</evidence>
<dbReference type="EMBL" id="KL596639">
    <property type="protein sequence ID" value="KER31990.1"/>
    <property type="molecule type" value="Genomic_DNA"/>
</dbReference>
<dbReference type="PANTHER" id="PTHR11060">
    <property type="entry name" value="PROTEIN MEMO1"/>
    <property type="match status" value="1"/>
</dbReference>
<dbReference type="Pfam" id="PF01875">
    <property type="entry name" value="Memo"/>
    <property type="match status" value="1"/>
</dbReference>
<dbReference type="SUPFAM" id="SSF56219">
    <property type="entry name" value="DNase I-like"/>
    <property type="match status" value="1"/>
</dbReference>
<feature type="region of interest" description="Disordered" evidence="2">
    <location>
        <begin position="1"/>
        <end position="69"/>
    </location>
</feature>
<dbReference type="InterPro" id="IPR002737">
    <property type="entry name" value="MEMO1_fam"/>
</dbReference>
<dbReference type="GeneID" id="20316106"/>
<evidence type="ECO:0000313" key="4">
    <source>
        <dbReference type="Proteomes" id="UP000054324"/>
    </source>
</evidence>
<dbReference type="RefSeq" id="XP_009164308.1">
    <property type="nucleotide sequence ID" value="XM_009166044.1"/>
</dbReference>
<dbReference type="OrthoDB" id="417112at2759"/>
<sequence>MNATGGTRRDVHAGSWYSRDRPRKMPTRQLTTENLVDPEAKRAYQNPNPGTPAEHFNDRGFAGGPTTDSSCPQSVVFVIPGAVRTAYLLYLGCSCHSSVLWRFGEMSSGDPEAAAVGCAGVGIVLSHRAEVSLLDWIPVDSCLCAVRLATSVKESHKRQVDRRLFMVSAYAPTDCGSDAVKDRFHDALNALLWRAKSSGIVVVAGDMNAQGMHAIERLSPAEFTAYLDQYGNTICGRHPIGILLQMVESLRKGGGPSTQFNFKFIKYTQSEHCQSMNDSSVSYAAGSLLMR</sequence>
<dbReference type="InterPro" id="IPR036691">
    <property type="entry name" value="Endo/exonu/phosph_ase_sf"/>
</dbReference>
<dbReference type="PANTHER" id="PTHR11060:SF0">
    <property type="entry name" value="PROTEIN MEMO1"/>
    <property type="match status" value="1"/>
</dbReference>
<protein>
    <recommendedName>
        <fullName evidence="5">Endonuclease/exonuclease/phosphatase domain-containing protein</fullName>
    </recommendedName>
</protein>
<keyword evidence="4" id="KW-1185">Reference proteome</keyword>
<proteinExistence type="inferred from homology"/>
<accession>A0A075A8E0</accession>
<evidence type="ECO:0008006" key="5">
    <source>
        <dbReference type="Google" id="ProtNLM"/>
    </source>
</evidence>
<evidence type="ECO:0000313" key="3">
    <source>
        <dbReference type="EMBL" id="KER31990.1"/>
    </source>
</evidence>
<dbReference type="AlphaFoldDB" id="A0A075A8E0"/>
<evidence type="ECO:0000256" key="1">
    <source>
        <dbReference type="ARBA" id="ARBA00006315"/>
    </source>
</evidence>
<dbReference type="CTD" id="20316106"/>
<organism evidence="3 4">
    <name type="scientific">Opisthorchis viverrini</name>
    <name type="common">Southeast Asian liver fluke</name>
    <dbReference type="NCBI Taxonomy" id="6198"/>
    <lineage>
        <taxon>Eukaryota</taxon>
        <taxon>Metazoa</taxon>
        <taxon>Spiralia</taxon>
        <taxon>Lophotrochozoa</taxon>
        <taxon>Platyhelminthes</taxon>
        <taxon>Trematoda</taxon>
        <taxon>Digenea</taxon>
        <taxon>Opisthorchiida</taxon>
        <taxon>Opisthorchiata</taxon>
        <taxon>Opisthorchiidae</taxon>
        <taxon>Opisthorchis</taxon>
    </lineage>
</organism>
<gene>
    <name evidence="3" type="ORF">T265_01918</name>
</gene>
<dbReference type="STRING" id="6198.A0A075A8E0"/>
<dbReference type="KEGG" id="ovi:T265_01918"/>